<feature type="binding site" evidence="6 7">
    <location>
        <position position="64"/>
    </location>
    <ligand>
        <name>NADP(+)</name>
        <dbReference type="ChEBI" id="CHEBI:58349"/>
    </ligand>
</feature>
<evidence type="ECO:0000256" key="1">
    <source>
        <dbReference type="ARBA" id="ARBA00006484"/>
    </source>
</evidence>
<dbReference type="GO" id="GO:0016491">
    <property type="term" value="F:oxidoreductase activity"/>
    <property type="evidence" value="ECO:0007669"/>
    <property type="project" value="UniProtKB-KW"/>
</dbReference>
<dbReference type="RefSeq" id="WP_010890687.1">
    <property type="nucleotide sequence ID" value="NC_001988.2"/>
</dbReference>
<feature type="binding site" evidence="6 7">
    <location>
        <position position="153"/>
    </location>
    <ligand>
        <name>NADP(+)</name>
        <dbReference type="ChEBI" id="CHEBI:58349"/>
    </ligand>
</feature>
<dbReference type="Pfam" id="PF00106">
    <property type="entry name" value="adh_short"/>
    <property type="match status" value="1"/>
</dbReference>
<evidence type="ECO:0000256" key="3">
    <source>
        <dbReference type="RuleBase" id="RU000363"/>
    </source>
</evidence>
<feature type="binding site" evidence="6 7">
    <location>
        <position position="157"/>
    </location>
    <ligand>
        <name>NADP(+)</name>
        <dbReference type="ChEBI" id="CHEBI:58349"/>
    </ligand>
</feature>
<dbReference type="KEGG" id="cac:CA_P0001"/>
<organism evidence="4 5">
    <name type="scientific">Clostridium acetobutylicum (strain ATCC 824 / DSM 792 / JCM 1419 / IAM 19013 / LMG 5710 / NBRC 13948 / NRRL B-527 / VKM B-1787 / 2291 / W)</name>
    <dbReference type="NCBI Taxonomy" id="272562"/>
    <lineage>
        <taxon>Bacteria</taxon>
        <taxon>Bacillati</taxon>
        <taxon>Bacillota</taxon>
        <taxon>Clostridia</taxon>
        <taxon>Eubacteriales</taxon>
        <taxon>Clostridiaceae</taxon>
        <taxon>Clostridium</taxon>
    </lineage>
</organism>
<feature type="binding site" evidence="6 7">
    <location>
        <position position="186"/>
    </location>
    <ligand>
        <name>NADP(+)</name>
        <dbReference type="ChEBI" id="CHEBI:58349"/>
    </ligand>
</feature>
<keyword evidence="2" id="KW-0560">Oxidoreductase</keyword>
<dbReference type="PDB" id="9D7J">
    <property type="method" value="X-ray"/>
    <property type="resolution" value="1.39 A"/>
    <property type="chains" value="A/B=1-251"/>
</dbReference>
<dbReference type="Gene3D" id="3.40.50.720">
    <property type="entry name" value="NAD(P)-binding Rossmann-like Domain"/>
    <property type="match status" value="1"/>
</dbReference>
<dbReference type="InterPro" id="IPR036291">
    <property type="entry name" value="NAD(P)-bd_dom_sf"/>
</dbReference>
<dbReference type="SUPFAM" id="SSF51735">
    <property type="entry name" value="NAD(P)-binding Rossmann-fold domains"/>
    <property type="match status" value="1"/>
</dbReference>
<geneLocation type="plasmid" evidence="4 5">
    <name>pSOL1</name>
</geneLocation>
<feature type="binding site" evidence="7">
    <location>
        <position position="90"/>
    </location>
    <ligand>
        <name>NADP(+)</name>
        <dbReference type="ChEBI" id="CHEBI:58349"/>
    </ligand>
</feature>
<dbReference type="SMR" id="Q97TU5"/>
<dbReference type="CDD" id="cd05233">
    <property type="entry name" value="SDR_c"/>
    <property type="match status" value="1"/>
</dbReference>
<dbReference type="PATRIC" id="fig|272562.8.peg.1"/>
<dbReference type="OrthoDB" id="9808814at2"/>
<feature type="binding site" evidence="6 7">
    <location>
        <position position="37"/>
    </location>
    <ligand>
        <name>NADP(+)</name>
        <dbReference type="ChEBI" id="CHEBI:58349"/>
    </ligand>
</feature>
<feature type="binding site" evidence="6 7">
    <location>
        <position position="63"/>
    </location>
    <ligand>
        <name>NADP(+)</name>
        <dbReference type="ChEBI" id="CHEBI:58349"/>
    </ligand>
</feature>
<dbReference type="PANTHER" id="PTHR42901">
    <property type="entry name" value="ALCOHOL DEHYDROGENASE"/>
    <property type="match status" value="1"/>
</dbReference>
<feature type="binding site" evidence="6 7">
    <location>
        <position position="14"/>
    </location>
    <ligand>
        <name>NADP(+)</name>
        <dbReference type="ChEBI" id="CHEBI:58349"/>
    </ligand>
</feature>
<keyword evidence="4" id="KW-0614">Plasmid</keyword>
<dbReference type="PRINTS" id="PR00080">
    <property type="entry name" value="SDRFAMILY"/>
</dbReference>
<reference evidence="4 5" key="1">
    <citation type="journal article" date="2001" name="J. Bacteriol.">
        <title>Genome sequence and comparative analysis of the solvent-producing bacterium Clostridium acetobutylicum.</title>
        <authorList>
            <person name="Nolling J."/>
            <person name="Breton G."/>
            <person name="Omelchenko M.V."/>
            <person name="Makarova K.S."/>
            <person name="Zeng Q."/>
            <person name="Gibson R."/>
            <person name="Lee H.M."/>
            <person name="Dubois J."/>
            <person name="Qiu D."/>
            <person name="Hitti J."/>
            <person name="Wolf Y.I."/>
            <person name="Tatusov R.L."/>
            <person name="Sabathe F."/>
            <person name="Doucette-Stamm L."/>
            <person name="Soucaille P."/>
            <person name="Daly M.J."/>
            <person name="Bennett G.N."/>
            <person name="Koonin E.V."/>
            <person name="Smith D.R."/>
        </authorList>
    </citation>
    <scope>NUCLEOTIDE SEQUENCE [LARGE SCALE GENOMIC DNA]</scope>
    <source>
        <strain evidence="5">ATCC 824 / DSM 792 / JCM 1419 / LMG 5710 / VKM B-1787</strain>
        <plasmid evidence="5">pSOL1</plasmid>
    </source>
</reference>
<feature type="binding site" evidence="6">
    <location>
        <position position="190"/>
    </location>
    <ligand>
        <name>NADP(+)</name>
        <dbReference type="ChEBI" id="CHEBI:58349"/>
    </ligand>
</feature>
<protein>
    <submittedName>
        <fullName evidence="4">Oxidoreductase</fullName>
    </submittedName>
</protein>
<dbReference type="PRINTS" id="PR00081">
    <property type="entry name" value="GDHRDH"/>
</dbReference>
<feature type="binding site" evidence="6 7">
    <location>
        <position position="16"/>
    </location>
    <ligand>
        <name>NADP(+)</name>
        <dbReference type="ChEBI" id="CHEBI:58349"/>
    </ligand>
</feature>
<dbReference type="AlphaFoldDB" id="Q97TU5"/>
<feature type="binding site" evidence="6 7">
    <location>
        <position position="13"/>
    </location>
    <ligand>
        <name>NADP(+)</name>
        <dbReference type="ChEBI" id="CHEBI:58349"/>
    </ligand>
</feature>
<keyword evidence="6 7" id="KW-0002">3D-structure</keyword>
<keyword evidence="6 7" id="KW-0547">Nucleotide-binding</keyword>
<dbReference type="InterPro" id="IPR002347">
    <property type="entry name" value="SDR_fam"/>
</dbReference>
<dbReference type="InterPro" id="IPR020904">
    <property type="entry name" value="Sc_DH/Rdtase_CS"/>
</dbReference>
<evidence type="ECO:0000256" key="2">
    <source>
        <dbReference type="ARBA" id="ARBA00023002"/>
    </source>
</evidence>
<proteinExistence type="evidence at protein level"/>
<evidence type="ECO:0007829" key="7">
    <source>
        <dbReference type="PDB" id="9NYO"/>
    </source>
</evidence>
<dbReference type="Proteomes" id="UP000000814">
    <property type="component" value="Plasmid pSOL1"/>
</dbReference>
<feature type="binding site" evidence="6 7">
    <location>
        <position position="88"/>
    </location>
    <ligand>
        <name>NADP(+)</name>
        <dbReference type="ChEBI" id="CHEBI:58349"/>
    </ligand>
</feature>
<evidence type="ECO:0000313" key="4">
    <source>
        <dbReference type="EMBL" id="AAK76748.1"/>
    </source>
</evidence>
<gene>
    <name evidence="4" type="ordered locus">CA_P0001</name>
</gene>
<feature type="binding site" evidence="6 7">
    <location>
        <position position="140"/>
    </location>
    <ligand>
        <name>NADP(+)</name>
        <dbReference type="ChEBI" id="CHEBI:58349"/>
    </ligand>
</feature>
<dbReference type="EMBL" id="AE001438">
    <property type="protein sequence ID" value="AAK76748.1"/>
    <property type="molecule type" value="Genomic_DNA"/>
</dbReference>
<dbReference type="GeneID" id="45000236"/>
<comment type="similarity">
    <text evidence="1 3">Belongs to the short-chain dehydrogenases/reductases (SDR) family.</text>
</comment>
<keyword evidence="5" id="KW-1185">Reference proteome</keyword>
<dbReference type="PDB" id="9NYO">
    <property type="method" value="X-ray"/>
    <property type="resolution" value="1.75 A"/>
    <property type="chains" value="A/B=1-251"/>
</dbReference>
<name>Q97TU5_CLOAB</name>
<evidence type="ECO:0007829" key="6">
    <source>
        <dbReference type="PDB" id="9D7J"/>
    </source>
</evidence>
<reference evidence="6 7" key="2">
    <citation type="journal article" date="2025" name="Angew. Chem. Int. Ed.">
        <title>Is a Malleable Active Site Loop the Key to High Substrate Promiscuity? Hybrid, Biocatalytic Route to Structurally Diverse Taxoid Side Chains with Remarkable Dual Stereocontrol.</title>
        <authorList>
            <person name="Kudalkar G.P."/>
            <person name="Leidner F."/>
            <person name="Kumar N."/>
            <person name="Hass J.L."/>
            <person name="Madzelan P."/>
            <person name="Powell D.R."/>
            <person name="Day V.W."/>
            <person name="Magueres P.L."/>
            <person name="Ferrara J.D."/>
            <person name="Daniels L.M."/>
            <person name="Yamano A."/>
            <person name="Ito S."/>
            <person name="Niu W."/>
            <person name="Grubmuller H."/>
            <person name="Wilson M.A."/>
            <person name="Berkowitz D.B."/>
        </authorList>
    </citation>
    <scope>X-RAY CRYSTALLOGRAPHY (1.39 ANGSTROMS) IN COMPLEX WITH NADP(+)</scope>
</reference>
<feature type="binding site" evidence="6 7">
    <location>
        <position position="36"/>
    </location>
    <ligand>
        <name>NADP(+)</name>
        <dbReference type="ChEBI" id="CHEBI:58349"/>
    </ligand>
</feature>
<dbReference type="PROSITE" id="PS00061">
    <property type="entry name" value="ADH_SHORT"/>
    <property type="match status" value="1"/>
</dbReference>
<dbReference type="HOGENOM" id="CLU_010194_2_1_9"/>
<evidence type="ECO:0000313" key="5">
    <source>
        <dbReference type="Proteomes" id="UP000000814"/>
    </source>
</evidence>
<sequence length="251" mass="28508">MKEYKYTVITGASSGIGYEAAKAFAKRGKNLIIIARRREKLEELKKEILHYNRSLKVIVKSIDLSITSNVYSLYDELKNYNIETLVNNAGFGDYSKVNNQNLEKVESMLSLNIEALVILSSLFVRDYEKIEGTQLINISSAGGYTIVPNAVIYCATKFFVSSFTEGLARELIEAKSNLKAKVLAPAATETEFGKVASDVKEYDYQEKFHKYHTSKQMAEFLIKLYDNDYIVGKVDRNSFKFTLQNPIFDYA</sequence>
<accession>Q97TU5</accession>
<feature type="binding site" evidence="7">
    <location>
        <position position="185"/>
    </location>
    <ligand>
        <name>NADP(+)</name>
        <dbReference type="ChEBI" id="CHEBI:58349"/>
    </ligand>
</feature>
<dbReference type="PANTHER" id="PTHR42901:SF1">
    <property type="entry name" value="ALCOHOL DEHYDROGENASE"/>
    <property type="match status" value="1"/>
</dbReference>